<comment type="caution">
    <text evidence="8">The sequence shown here is derived from an EMBL/GenBank/DDBJ whole genome shotgun (WGS) entry which is preliminary data.</text>
</comment>
<proteinExistence type="inferred from homology"/>
<dbReference type="InterPro" id="IPR000819">
    <property type="entry name" value="Peptidase_M17_C"/>
</dbReference>
<comment type="similarity">
    <text evidence="1">Belongs to the peptidase M17 family.</text>
</comment>
<evidence type="ECO:0000256" key="4">
    <source>
        <dbReference type="ARBA" id="ARBA00022801"/>
    </source>
</evidence>
<name>A0A0D6PC23_9PROT</name>
<dbReference type="GO" id="GO:0005737">
    <property type="term" value="C:cytoplasm"/>
    <property type="evidence" value="ECO:0007669"/>
    <property type="project" value="InterPro"/>
</dbReference>
<accession>A0A0D6PC23</accession>
<dbReference type="SUPFAM" id="SSF53187">
    <property type="entry name" value="Zn-dependent exopeptidases"/>
    <property type="match status" value="1"/>
</dbReference>
<keyword evidence="3" id="KW-0645">Protease</keyword>
<evidence type="ECO:0000313" key="9">
    <source>
        <dbReference type="Proteomes" id="UP000032668"/>
    </source>
</evidence>
<dbReference type="InterPro" id="IPR011356">
    <property type="entry name" value="Leucine_aapep/pepB"/>
</dbReference>
<dbReference type="OrthoDB" id="9809354at2"/>
<dbReference type="Gene3D" id="3.40.220.10">
    <property type="entry name" value="Leucine Aminopeptidase, subunit E, domain 1"/>
    <property type="match status" value="1"/>
</dbReference>
<evidence type="ECO:0000259" key="7">
    <source>
        <dbReference type="Pfam" id="PF21337"/>
    </source>
</evidence>
<dbReference type="RefSeq" id="WP_139284833.1">
    <property type="nucleotide sequence ID" value="NZ_BANC01000018.1"/>
</dbReference>
<reference evidence="8 9" key="1">
    <citation type="submission" date="2012-11" db="EMBL/GenBank/DDBJ databases">
        <title>Whole genome sequence of Acidocella aminolytica 101 = DSM 11237.</title>
        <authorList>
            <person name="Azuma Y."/>
            <person name="Higashiura N."/>
            <person name="Hirakawa H."/>
            <person name="Matsushita K."/>
        </authorList>
    </citation>
    <scope>NUCLEOTIDE SEQUENCE [LARGE SCALE GENOMIC DNA]</scope>
    <source>
        <strain evidence="9">101 / DSM 11237</strain>
    </source>
</reference>
<organism evidence="8 9">
    <name type="scientific">Acidocella aminolytica 101 = DSM 11237</name>
    <dbReference type="NCBI Taxonomy" id="1120923"/>
    <lineage>
        <taxon>Bacteria</taxon>
        <taxon>Pseudomonadati</taxon>
        <taxon>Pseudomonadota</taxon>
        <taxon>Alphaproteobacteria</taxon>
        <taxon>Acetobacterales</taxon>
        <taxon>Acidocellaceae</taxon>
        <taxon>Acidocella</taxon>
    </lineage>
</organism>
<evidence type="ECO:0000256" key="5">
    <source>
        <dbReference type="ARBA" id="ARBA00023211"/>
    </source>
</evidence>
<feature type="domain" description="Cytosol aminopeptidase" evidence="6">
    <location>
        <begin position="151"/>
        <end position="452"/>
    </location>
</feature>
<keyword evidence="2 8" id="KW-0031">Aminopeptidase</keyword>
<evidence type="ECO:0000259" key="6">
    <source>
        <dbReference type="Pfam" id="PF00883"/>
    </source>
</evidence>
<evidence type="ECO:0000256" key="2">
    <source>
        <dbReference type="ARBA" id="ARBA00022438"/>
    </source>
</evidence>
<dbReference type="EMBL" id="BANC01000018">
    <property type="protein sequence ID" value="GAN79202.1"/>
    <property type="molecule type" value="Genomic_DNA"/>
</dbReference>
<feature type="domain" description="M17 aminopeptidase N-terminal" evidence="7">
    <location>
        <begin position="50"/>
        <end position="135"/>
    </location>
</feature>
<keyword evidence="9" id="KW-1185">Reference proteome</keyword>
<dbReference type="InterPro" id="IPR048816">
    <property type="entry name" value="Peptidase_M17_N_1"/>
</dbReference>
<dbReference type="GO" id="GO:0006508">
    <property type="term" value="P:proteolysis"/>
    <property type="evidence" value="ECO:0007669"/>
    <property type="project" value="UniProtKB-KW"/>
</dbReference>
<dbReference type="STRING" id="1120923.SAMN02746095_01560"/>
<evidence type="ECO:0000313" key="8">
    <source>
        <dbReference type="EMBL" id="GAN79202.1"/>
    </source>
</evidence>
<dbReference type="SUPFAM" id="SSF52949">
    <property type="entry name" value="Macro domain-like"/>
    <property type="match status" value="1"/>
</dbReference>
<dbReference type="PRINTS" id="PR00481">
    <property type="entry name" value="LAMNOPPTDASE"/>
</dbReference>
<dbReference type="GO" id="GO:0070006">
    <property type="term" value="F:metalloaminopeptidase activity"/>
    <property type="evidence" value="ECO:0007669"/>
    <property type="project" value="InterPro"/>
</dbReference>
<evidence type="ECO:0000256" key="3">
    <source>
        <dbReference type="ARBA" id="ARBA00022670"/>
    </source>
</evidence>
<keyword evidence="4" id="KW-0378">Hydrolase</keyword>
<keyword evidence="5" id="KW-0464">Manganese</keyword>
<dbReference type="PANTHER" id="PTHR11963">
    <property type="entry name" value="LEUCINE AMINOPEPTIDASE-RELATED"/>
    <property type="match status" value="1"/>
</dbReference>
<dbReference type="GO" id="GO:0030145">
    <property type="term" value="F:manganese ion binding"/>
    <property type="evidence" value="ECO:0007669"/>
    <property type="project" value="InterPro"/>
</dbReference>
<dbReference type="CDD" id="cd00433">
    <property type="entry name" value="Peptidase_M17"/>
    <property type="match status" value="1"/>
</dbReference>
<dbReference type="Gene3D" id="3.40.630.10">
    <property type="entry name" value="Zn peptidases"/>
    <property type="match status" value="1"/>
</dbReference>
<dbReference type="AlphaFoldDB" id="A0A0D6PC23"/>
<dbReference type="InterPro" id="IPR043472">
    <property type="entry name" value="Macro_dom-like"/>
</dbReference>
<dbReference type="Proteomes" id="UP000032668">
    <property type="component" value="Unassembled WGS sequence"/>
</dbReference>
<gene>
    <name evidence="8" type="ORF">Aam_018_026</name>
</gene>
<dbReference type="Pfam" id="PF21337">
    <property type="entry name" value="Peptidase_M17_N_1"/>
    <property type="match status" value="1"/>
</dbReference>
<evidence type="ECO:0000256" key="1">
    <source>
        <dbReference type="ARBA" id="ARBA00009528"/>
    </source>
</evidence>
<dbReference type="Pfam" id="PF00883">
    <property type="entry name" value="Peptidase_M17"/>
    <property type="match status" value="1"/>
</dbReference>
<dbReference type="PANTHER" id="PTHR11963:SF20">
    <property type="entry name" value="PEPTIDASE B"/>
    <property type="match status" value="1"/>
</dbReference>
<sequence>MIIDALNFLDIPAGLAADASLSLPLFATRPSSWVEDLTHLPVNAASQATLHGFSGEAGQILLIPGAKGELSAAVIGMGTGPVFSAFGVAAAALPASSLWHIAANEIPTQEAELGFLLGAYRYQTLKAKKPNFARLTRASDQSRIIAGAIHLTRELINTPANLLGPSELADFAMSLAARFGAAAERVRGETLTTRFPTIHAVGAGSNRAPEAVIFQWRGSKAQDDAPLVSLCGKGVCFDTGGYNLKPGSAMRLMRKDMGGAAITLGLASAIMSLDLNIRLELRIGCVENSVSGNAMRPSDILRTRAGLTVEVGDTDAEGRLVLCDLLHEACEAQPDWLIDVATLTGAARVALGPDIPALFCNNDDMAETILSAGQHSGDPLWRLPLHDGYAHWLETPFADLSNISAKPFAGAITAALFLQNFIPKQTRWAHADSYAWNDGTHPGKPEGGEAQTLRAFLTAITALAEGAKT</sequence>
<protein>
    <submittedName>
        <fullName evidence="8">Leucyl aminopeptidase</fullName>
    </submittedName>
</protein>